<feature type="transmembrane region" description="Helical" evidence="7">
    <location>
        <begin position="427"/>
        <end position="445"/>
    </location>
</feature>
<evidence type="ECO:0000256" key="6">
    <source>
        <dbReference type="RuleBase" id="RU003732"/>
    </source>
</evidence>
<feature type="transmembrane region" description="Helical" evidence="7">
    <location>
        <begin position="387"/>
        <end position="406"/>
    </location>
</feature>
<dbReference type="Pfam" id="PF00209">
    <property type="entry name" value="SNF"/>
    <property type="match status" value="2"/>
</dbReference>
<feature type="transmembrane region" description="Helical" evidence="7">
    <location>
        <begin position="345"/>
        <end position="367"/>
    </location>
</feature>
<keyword evidence="9" id="KW-1185">Reference proteome</keyword>
<feature type="transmembrane region" description="Helical" evidence="7">
    <location>
        <begin position="212"/>
        <end position="239"/>
    </location>
</feature>
<feature type="transmembrane region" description="Helical" evidence="7">
    <location>
        <begin position="171"/>
        <end position="192"/>
    </location>
</feature>
<dbReference type="EMBL" id="FR872582">
    <property type="protein sequence ID" value="CCB88272.1"/>
    <property type="molecule type" value="Genomic_DNA"/>
</dbReference>
<dbReference type="PANTHER" id="PTHR42948">
    <property type="entry name" value="TRANSPORTER"/>
    <property type="match status" value="1"/>
</dbReference>
<dbReference type="InterPro" id="IPR047218">
    <property type="entry name" value="YocR/YhdH-like"/>
</dbReference>
<keyword evidence="4 7" id="KW-1133">Transmembrane helix</keyword>
<feature type="transmembrane region" description="Helical" evidence="7">
    <location>
        <begin position="43"/>
        <end position="65"/>
    </location>
</feature>
<comment type="subcellular location">
    <subcellularLocation>
        <location evidence="1">Membrane</location>
        <topology evidence="1">Multi-pass membrane protein</topology>
    </subcellularLocation>
</comment>
<evidence type="ECO:0000256" key="3">
    <source>
        <dbReference type="ARBA" id="ARBA00022692"/>
    </source>
</evidence>
<dbReference type="SUPFAM" id="SSF161070">
    <property type="entry name" value="SNF-like"/>
    <property type="match status" value="1"/>
</dbReference>
<dbReference type="PANTHER" id="PTHR42948:SF1">
    <property type="entry name" value="TRANSPORTER"/>
    <property type="match status" value="1"/>
</dbReference>
<feature type="transmembrane region" description="Helical" evidence="7">
    <location>
        <begin position="92"/>
        <end position="118"/>
    </location>
</feature>
<dbReference type="GO" id="GO:0016020">
    <property type="term" value="C:membrane"/>
    <property type="evidence" value="ECO:0007669"/>
    <property type="project" value="UniProtKB-SubCell"/>
</dbReference>
<comment type="similarity">
    <text evidence="6">Belongs to the sodium:neurotransmitter symporter (SNF) (TC 2.A.22) family.</text>
</comment>
<dbReference type="AlphaFoldDB" id="F8L6E2"/>
<dbReference type="NCBIfam" id="NF037979">
    <property type="entry name" value="Na_transp"/>
    <property type="match status" value="1"/>
</dbReference>
<dbReference type="InterPro" id="IPR037272">
    <property type="entry name" value="SNS_sf"/>
</dbReference>
<feature type="transmembrane region" description="Helical" evidence="7">
    <location>
        <begin position="251"/>
        <end position="275"/>
    </location>
</feature>
<feature type="transmembrane region" description="Helical" evidence="7">
    <location>
        <begin position="12"/>
        <end position="31"/>
    </location>
</feature>
<name>F8L6E2_SIMNZ</name>
<proteinExistence type="inferred from homology"/>
<evidence type="ECO:0000256" key="7">
    <source>
        <dbReference type="SAM" id="Phobius"/>
    </source>
</evidence>
<accession>F8L6E2</accession>
<organism evidence="8 9">
    <name type="scientific">Simkania negevensis (strain ATCC VR-1471 / DSM 27360 / Z)</name>
    <dbReference type="NCBI Taxonomy" id="331113"/>
    <lineage>
        <taxon>Bacteria</taxon>
        <taxon>Pseudomonadati</taxon>
        <taxon>Chlamydiota</taxon>
        <taxon>Chlamydiia</taxon>
        <taxon>Parachlamydiales</taxon>
        <taxon>Simkaniaceae</taxon>
        <taxon>Simkania</taxon>
    </lineage>
</organism>
<keyword evidence="5 7" id="KW-0472">Membrane</keyword>
<dbReference type="PROSITE" id="PS00610">
    <property type="entry name" value="NA_NEUROTRAN_SYMP_1"/>
    <property type="match status" value="1"/>
</dbReference>
<evidence type="ECO:0000313" key="8">
    <source>
        <dbReference type="EMBL" id="CCB88272.1"/>
    </source>
</evidence>
<dbReference type="Proteomes" id="UP000000496">
    <property type="component" value="Chromosome gsn.131"/>
</dbReference>
<reference key="1">
    <citation type="journal article" date="2011" name="Mol. Biol. Evol.">
        <title>Unity in variety -- the pan-genome of the Chlamydiae.</title>
        <authorList>
            <person name="Collingro A."/>
            <person name="Tischler P."/>
            <person name="Weinmaier T."/>
            <person name="Penz T."/>
            <person name="Heinz E."/>
            <person name="Brunham R.C."/>
            <person name="Read T.D."/>
            <person name="Bavoil P.M."/>
            <person name="Sachse K."/>
            <person name="Kahane S."/>
            <person name="Friedman M.G."/>
            <person name="Rattei T."/>
            <person name="Myers G.S.A."/>
            <person name="Horn M."/>
        </authorList>
    </citation>
    <scope>NUCLEOTIDE SEQUENCE</scope>
    <source>
        <strain>Z</strain>
    </source>
</reference>
<dbReference type="RefSeq" id="WP_013942739.1">
    <property type="nucleotide sequence ID" value="NC_015713.1"/>
</dbReference>
<dbReference type="HOGENOM" id="CLU_006855_3_4_0"/>
<keyword evidence="2 6" id="KW-0813">Transport</keyword>
<dbReference type="CDD" id="cd10336">
    <property type="entry name" value="SLC6sbd_Tyt1-Like"/>
    <property type="match status" value="1"/>
</dbReference>
<sequence>MKSKREHWTSSFGFIMAAAGSAIGLGSLWRFPYISGDNGGGAFVLLYILFTLFIGVPLFIAELVIGRKTQHTPILAYSNLSKKSQNWKAIGWLNLLTCLIVLSFYCVVSGWCLNYTFMSLNQFTLGKTSTEIRSIFETVYISSDINLLWLFIFILLNLFIVQRGIRRGIEYWSRILTPSLFFILIGLFIYGFTLPGFAEAAQFILTPNFSELTPIAVLRALGMSFFTLSVGLGIVLTYGSYLRPSASLPKVGLIVAMLAAIVSLMAALTIFPIVFTFNFPPEGGPGLVFQTMPILFAKLPGNLVISTAFFLLLVFTALTSSISLFEVVVSSIIELFSFSRQKAMIIAACCTFILGIPSALSGSKILFPNWATIYGKDFFSTLNDVTTTWMIPIGGLLTALFVGYFTEKDAVFAEFERGTKLRRIYSVWRFAVRYLCPIAVILIILDQVIS</sequence>
<gene>
    <name evidence="8" type="primary">yhdH-A</name>
    <name evidence="8" type="ordered locus">SNE_A03950</name>
</gene>
<evidence type="ECO:0000256" key="5">
    <source>
        <dbReference type="ARBA" id="ARBA00023136"/>
    </source>
</evidence>
<keyword evidence="6" id="KW-0769">Symport</keyword>
<evidence type="ECO:0000256" key="2">
    <source>
        <dbReference type="ARBA" id="ARBA00022448"/>
    </source>
</evidence>
<evidence type="ECO:0000256" key="1">
    <source>
        <dbReference type="ARBA" id="ARBA00004141"/>
    </source>
</evidence>
<dbReference type="PRINTS" id="PR00176">
    <property type="entry name" value="NANEUSMPORT"/>
</dbReference>
<dbReference type="PROSITE" id="PS50267">
    <property type="entry name" value="NA_NEUROTRAN_SYMP_3"/>
    <property type="match status" value="1"/>
</dbReference>
<keyword evidence="3 6" id="KW-0812">Transmembrane</keyword>
<dbReference type="GO" id="GO:0015293">
    <property type="term" value="F:symporter activity"/>
    <property type="evidence" value="ECO:0007669"/>
    <property type="project" value="UniProtKB-KW"/>
</dbReference>
<dbReference type="STRING" id="331113.SNE_A03950"/>
<evidence type="ECO:0000313" key="9">
    <source>
        <dbReference type="Proteomes" id="UP000000496"/>
    </source>
</evidence>
<dbReference type="eggNOG" id="COG0733">
    <property type="taxonomic scope" value="Bacteria"/>
</dbReference>
<dbReference type="InterPro" id="IPR000175">
    <property type="entry name" value="Na/ntran_symport"/>
</dbReference>
<dbReference type="KEGG" id="sng:SNE_A03950"/>
<feature type="transmembrane region" description="Helical" evidence="7">
    <location>
        <begin position="308"/>
        <end position="333"/>
    </location>
</feature>
<dbReference type="OrthoDB" id="9762833at2"/>
<protein>
    <recommendedName>
        <fullName evidence="6">Transporter</fullName>
    </recommendedName>
</protein>
<reference evidence="8 9" key="2">
    <citation type="journal article" date="2011" name="Mol. Biol. Evol.">
        <title>Unity in variety--the pan-genome of the Chlamydiae.</title>
        <authorList>
            <person name="Collingro A."/>
            <person name="Tischler P."/>
            <person name="Weinmaier T."/>
            <person name="Penz T."/>
            <person name="Heinz E."/>
            <person name="Brunham R.C."/>
            <person name="Read T.D."/>
            <person name="Bavoil P.M."/>
            <person name="Sachse K."/>
            <person name="Kahane S."/>
            <person name="Friedman M.G."/>
            <person name="Rattei T."/>
            <person name="Myers G.S."/>
            <person name="Horn M."/>
        </authorList>
    </citation>
    <scope>NUCLEOTIDE SEQUENCE [LARGE SCALE GENOMIC DNA]</scope>
    <source>
        <strain evidence="9">ATCC VR-1471 / Z</strain>
    </source>
</reference>
<evidence type="ECO:0000256" key="4">
    <source>
        <dbReference type="ARBA" id="ARBA00022989"/>
    </source>
</evidence>
<feature type="transmembrane region" description="Helical" evidence="7">
    <location>
        <begin position="138"/>
        <end position="159"/>
    </location>
</feature>